<protein>
    <submittedName>
        <fullName evidence="4">ComF family protein</fullName>
    </submittedName>
</protein>
<proteinExistence type="inferred from homology"/>
<gene>
    <name evidence="4" type="ORF">GCM10023175_37810</name>
</gene>
<evidence type="ECO:0000259" key="3">
    <source>
        <dbReference type="Pfam" id="PF00156"/>
    </source>
</evidence>
<keyword evidence="5" id="KW-1185">Reference proteome</keyword>
<dbReference type="PANTHER" id="PTHR47505">
    <property type="entry name" value="DNA UTILIZATION PROTEIN YHGH"/>
    <property type="match status" value="1"/>
</dbReference>
<evidence type="ECO:0000313" key="5">
    <source>
        <dbReference type="Proteomes" id="UP001501598"/>
    </source>
</evidence>
<reference evidence="5" key="1">
    <citation type="journal article" date="2019" name="Int. J. Syst. Evol. Microbiol.">
        <title>The Global Catalogue of Microorganisms (GCM) 10K type strain sequencing project: providing services to taxonomists for standard genome sequencing and annotation.</title>
        <authorList>
            <consortium name="The Broad Institute Genomics Platform"/>
            <consortium name="The Broad Institute Genome Sequencing Center for Infectious Disease"/>
            <person name="Wu L."/>
            <person name="Ma J."/>
        </authorList>
    </citation>
    <scope>NUCLEOTIDE SEQUENCE [LARGE SCALE GENOMIC DNA]</scope>
    <source>
        <strain evidence="5">JCM 17906</strain>
    </source>
</reference>
<sequence>MTTRESLAALLDLVLPAACGGCGAPPVRAAGSGPDRGRARAGPDHAGSAGSRPVVGWCAECAAVLPSPHRLVLPEAPVVLAAGRYRGPLRTALLGYKERGRRDLAPPLAALLGALVPPGAVLVPAPSRPAAARARGGDHVRRLCARIGHAETWPLLGLRRGARDSLGLDAAARAANLARAVHVRSQDNPPVPVLLVDDVVTTGATLRACARTLAEIGVRVSGAAVLCDASGRSDRRHRGVPILATTSPNYGFSQVKGRSSTEFAQPVVTHRSGLSPNRDAHYRAWHT</sequence>
<evidence type="ECO:0000313" key="4">
    <source>
        <dbReference type="EMBL" id="GAA4549519.1"/>
    </source>
</evidence>
<accession>A0ABP8RW31</accession>
<comment type="similarity">
    <text evidence="1">Belongs to the ComF/GntX family.</text>
</comment>
<feature type="region of interest" description="Disordered" evidence="2">
    <location>
        <begin position="29"/>
        <end position="52"/>
    </location>
</feature>
<evidence type="ECO:0000256" key="1">
    <source>
        <dbReference type="ARBA" id="ARBA00008007"/>
    </source>
</evidence>
<dbReference type="Pfam" id="PF00156">
    <property type="entry name" value="Pribosyltran"/>
    <property type="match status" value="1"/>
</dbReference>
<dbReference type="Proteomes" id="UP001501598">
    <property type="component" value="Unassembled WGS sequence"/>
</dbReference>
<feature type="domain" description="Phosphoribosyltransferase" evidence="3">
    <location>
        <begin position="193"/>
        <end position="232"/>
    </location>
</feature>
<dbReference type="RefSeq" id="WP_345419983.1">
    <property type="nucleotide sequence ID" value="NZ_BAABGT010000049.1"/>
</dbReference>
<organism evidence="4 5">
    <name type="scientific">Pseudonocardia xishanensis</name>
    <dbReference type="NCBI Taxonomy" id="630995"/>
    <lineage>
        <taxon>Bacteria</taxon>
        <taxon>Bacillati</taxon>
        <taxon>Actinomycetota</taxon>
        <taxon>Actinomycetes</taxon>
        <taxon>Pseudonocardiales</taxon>
        <taxon>Pseudonocardiaceae</taxon>
        <taxon>Pseudonocardia</taxon>
    </lineage>
</organism>
<dbReference type="SUPFAM" id="SSF53271">
    <property type="entry name" value="PRTase-like"/>
    <property type="match status" value="1"/>
</dbReference>
<dbReference type="Gene3D" id="3.40.50.2020">
    <property type="match status" value="1"/>
</dbReference>
<evidence type="ECO:0000256" key="2">
    <source>
        <dbReference type="SAM" id="MobiDB-lite"/>
    </source>
</evidence>
<name>A0ABP8RW31_9PSEU</name>
<dbReference type="PANTHER" id="PTHR47505:SF1">
    <property type="entry name" value="DNA UTILIZATION PROTEIN YHGH"/>
    <property type="match status" value="1"/>
</dbReference>
<dbReference type="InterPro" id="IPR000836">
    <property type="entry name" value="PRTase_dom"/>
</dbReference>
<dbReference type="InterPro" id="IPR029057">
    <property type="entry name" value="PRTase-like"/>
</dbReference>
<dbReference type="EMBL" id="BAABGT010000049">
    <property type="protein sequence ID" value="GAA4549519.1"/>
    <property type="molecule type" value="Genomic_DNA"/>
</dbReference>
<dbReference type="InterPro" id="IPR051910">
    <property type="entry name" value="ComF/GntX_DNA_util-trans"/>
</dbReference>
<comment type="caution">
    <text evidence="4">The sequence shown here is derived from an EMBL/GenBank/DDBJ whole genome shotgun (WGS) entry which is preliminary data.</text>
</comment>